<comment type="caution">
    <text evidence="1">The sequence shown here is derived from an EMBL/GenBank/DDBJ whole genome shotgun (WGS) entry which is preliminary data.</text>
</comment>
<gene>
    <name evidence="1" type="primary">Necator_chrII.g5082</name>
    <name evidence="1" type="ORF">RB195_017290</name>
</gene>
<keyword evidence="2" id="KW-1185">Reference proteome</keyword>
<organism evidence="1 2">
    <name type="scientific">Necator americanus</name>
    <name type="common">Human hookworm</name>
    <dbReference type="NCBI Taxonomy" id="51031"/>
    <lineage>
        <taxon>Eukaryota</taxon>
        <taxon>Metazoa</taxon>
        <taxon>Ecdysozoa</taxon>
        <taxon>Nematoda</taxon>
        <taxon>Chromadorea</taxon>
        <taxon>Rhabditida</taxon>
        <taxon>Rhabditina</taxon>
        <taxon>Rhabditomorpha</taxon>
        <taxon>Strongyloidea</taxon>
        <taxon>Ancylostomatidae</taxon>
        <taxon>Bunostominae</taxon>
        <taxon>Necator</taxon>
    </lineage>
</organism>
<evidence type="ECO:0000313" key="1">
    <source>
        <dbReference type="EMBL" id="KAK6733454.1"/>
    </source>
</evidence>
<name>A0ABR1C6J6_NECAM</name>
<sequence length="112" mass="12536">MITELSCLQRYAPTHCFDYTICGASMIARSELTHRFLCCRGLIRLLYSTTGGKSGLQVGRNLSRIDSRTFKMVGSGQDGGKASPKPLSASELTFELPHRCFLYKSREIFFTT</sequence>
<dbReference type="Proteomes" id="UP001303046">
    <property type="component" value="Unassembled WGS sequence"/>
</dbReference>
<reference evidence="1 2" key="1">
    <citation type="submission" date="2023-08" db="EMBL/GenBank/DDBJ databases">
        <title>A Necator americanus chromosomal reference genome.</title>
        <authorList>
            <person name="Ilik V."/>
            <person name="Petrzelkova K.J."/>
            <person name="Pardy F."/>
            <person name="Fuh T."/>
            <person name="Niatou-Singa F.S."/>
            <person name="Gouil Q."/>
            <person name="Baker L."/>
            <person name="Ritchie M.E."/>
            <person name="Jex A.R."/>
            <person name="Gazzola D."/>
            <person name="Li H."/>
            <person name="Toshio Fujiwara R."/>
            <person name="Zhan B."/>
            <person name="Aroian R.V."/>
            <person name="Pafco B."/>
            <person name="Schwarz E.M."/>
        </authorList>
    </citation>
    <scope>NUCLEOTIDE SEQUENCE [LARGE SCALE GENOMIC DNA]</scope>
    <source>
        <strain evidence="1 2">Aroian</strain>
        <tissue evidence="1">Whole animal</tissue>
    </source>
</reference>
<evidence type="ECO:0000313" key="2">
    <source>
        <dbReference type="Proteomes" id="UP001303046"/>
    </source>
</evidence>
<dbReference type="EMBL" id="JAVFWL010000002">
    <property type="protein sequence ID" value="KAK6733454.1"/>
    <property type="molecule type" value="Genomic_DNA"/>
</dbReference>
<proteinExistence type="predicted"/>
<accession>A0ABR1C6J6</accession>
<protein>
    <submittedName>
        <fullName evidence="1">Uncharacterized protein</fullName>
    </submittedName>
</protein>